<dbReference type="AlphaFoldDB" id="F0RT70"/>
<evidence type="ECO:0000313" key="2">
    <source>
        <dbReference type="EMBL" id="ADY14375.1"/>
    </source>
</evidence>
<dbReference type="InterPro" id="IPR043519">
    <property type="entry name" value="NT_sf"/>
</dbReference>
<keyword evidence="3" id="KW-1185">Reference proteome</keyword>
<name>F0RT70_SPHGB</name>
<dbReference type="eggNOG" id="COG1708">
    <property type="taxonomic scope" value="Bacteria"/>
</dbReference>
<proteinExistence type="predicted"/>
<sequence>MVWISPRQLKPYLSVIGCLKDVWILKVKLLSSDILWHHRPMIESFIAALSAHPALQALALAGSRTGLGSDELSDYDLYVYSKEPIPMAFRQELADTFASKAELANDYFGPGDEMQLKDGTFVDLMYRNLDWVEDEIKRVWVGHQPRVGYSTAFVHNIKTSTVLYDESGRFTALKQLLESDYPQALQKAIINHNYPLLRSKLTASFYEQIEHAMTRGDQVSLIHRTAALLESYFDILFALNNQTHPGEKRQEAWVHTTCTLIPPLFDEDIKELTQSIGHADQLKAITRLLDHLDELLEQEGWV</sequence>
<gene>
    <name evidence="2" type="ordered locus">SpiBuddy_2564</name>
</gene>
<dbReference type="OrthoDB" id="4863277at2"/>
<dbReference type="Gene3D" id="3.30.460.10">
    <property type="entry name" value="Beta Polymerase, domain 2"/>
    <property type="match status" value="1"/>
</dbReference>
<feature type="domain" description="DUF4037" evidence="1">
    <location>
        <begin position="157"/>
        <end position="248"/>
    </location>
</feature>
<reference evidence="3" key="1">
    <citation type="submission" date="2011-02" db="EMBL/GenBank/DDBJ databases">
        <title>Complete sequence of Spirochaeta sp. Buddy.</title>
        <authorList>
            <person name="Lucas S."/>
            <person name="Copeland A."/>
            <person name="Lapidus A."/>
            <person name="Cheng J.-F."/>
            <person name="Goodwin L."/>
            <person name="Pitluck S."/>
            <person name="Zeytun A."/>
            <person name="Detter J.C."/>
            <person name="Han C."/>
            <person name="Tapia R."/>
            <person name="Land M."/>
            <person name="Hauser L."/>
            <person name="Kyrpides N."/>
            <person name="Ivanova N."/>
            <person name="Mikhailova N."/>
            <person name="Pagani I."/>
            <person name="Ritalahti K.M."/>
            <person name="Loeffler F.E."/>
            <person name="Woyke T."/>
        </authorList>
    </citation>
    <scope>NUCLEOTIDE SEQUENCE [LARGE SCALE GENOMIC DNA]</scope>
    <source>
        <strain evidence="3">ATCC BAA-1886 / DSM 22777 / Buddy</strain>
    </source>
</reference>
<dbReference type="KEGG" id="sbu:SpiBuddy_2564"/>
<dbReference type="Pfam" id="PF13228">
    <property type="entry name" value="DUF4037"/>
    <property type="match status" value="1"/>
</dbReference>
<organism evidence="2 3">
    <name type="scientific">Sphaerochaeta globosa (strain ATCC BAA-1886 / DSM 22777 / Buddy)</name>
    <name type="common">Spirochaeta sp. (strain Buddy)</name>
    <dbReference type="NCBI Taxonomy" id="158189"/>
    <lineage>
        <taxon>Bacteria</taxon>
        <taxon>Pseudomonadati</taxon>
        <taxon>Spirochaetota</taxon>
        <taxon>Spirochaetia</taxon>
        <taxon>Spirochaetales</taxon>
        <taxon>Sphaerochaetaceae</taxon>
        <taxon>Sphaerochaeta</taxon>
    </lineage>
</organism>
<dbReference type="HOGENOM" id="CLU_069366_0_0_12"/>
<evidence type="ECO:0000313" key="3">
    <source>
        <dbReference type="Proteomes" id="UP000008466"/>
    </source>
</evidence>
<dbReference type="SUPFAM" id="SSF81301">
    <property type="entry name" value="Nucleotidyltransferase"/>
    <property type="match status" value="1"/>
</dbReference>
<dbReference type="Proteomes" id="UP000008466">
    <property type="component" value="Chromosome"/>
</dbReference>
<evidence type="ECO:0000259" key="1">
    <source>
        <dbReference type="Pfam" id="PF13228"/>
    </source>
</evidence>
<dbReference type="EMBL" id="CP002541">
    <property type="protein sequence ID" value="ADY14375.1"/>
    <property type="molecule type" value="Genomic_DNA"/>
</dbReference>
<dbReference type="InterPro" id="IPR025117">
    <property type="entry name" value="DUF4037"/>
</dbReference>
<accession>F0RT70</accession>
<protein>
    <recommendedName>
        <fullName evidence="1">DUF4037 domain-containing protein</fullName>
    </recommendedName>
</protein>